<dbReference type="Gene3D" id="2.60.470.10">
    <property type="entry name" value="Acid-sensing ion channels like domains"/>
    <property type="match status" value="1"/>
</dbReference>
<evidence type="ECO:0000256" key="9">
    <source>
        <dbReference type="ARBA" id="ARBA00023136"/>
    </source>
</evidence>
<feature type="transmembrane region" description="Helical" evidence="13">
    <location>
        <begin position="20"/>
        <end position="37"/>
    </location>
</feature>
<comment type="subcellular location">
    <subcellularLocation>
        <location evidence="1">Membrane</location>
        <topology evidence="1">Multi-pass membrane protein</topology>
    </subcellularLocation>
</comment>
<accession>A0AA38HQZ1</accession>
<name>A0AA38HQZ1_9CUCU</name>
<proteinExistence type="inferred from homology"/>
<dbReference type="Gene3D" id="1.10.287.770">
    <property type="entry name" value="YojJ-like"/>
    <property type="match status" value="1"/>
</dbReference>
<keyword evidence="8 12" id="KW-0406">Ion transport</keyword>
<keyword evidence="3 12" id="KW-0813">Transport</keyword>
<evidence type="ECO:0000256" key="4">
    <source>
        <dbReference type="ARBA" id="ARBA00022461"/>
    </source>
</evidence>
<dbReference type="PRINTS" id="PR01078">
    <property type="entry name" value="AMINACHANNEL"/>
</dbReference>
<dbReference type="InterPro" id="IPR001873">
    <property type="entry name" value="ENaC"/>
</dbReference>
<comment type="caution">
    <text evidence="14">The sequence shown here is derived from an EMBL/GenBank/DDBJ whole genome shotgun (WGS) entry which is preliminary data.</text>
</comment>
<gene>
    <name evidence="14" type="ORF">Zmor_025088</name>
</gene>
<dbReference type="PANTHER" id="PTHR11690">
    <property type="entry name" value="AMILORIDE-SENSITIVE SODIUM CHANNEL-RELATED"/>
    <property type="match status" value="1"/>
</dbReference>
<evidence type="ECO:0000256" key="11">
    <source>
        <dbReference type="ARBA" id="ARBA00023303"/>
    </source>
</evidence>
<dbReference type="Pfam" id="PF00858">
    <property type="entry name" value="ASC"/>
    <property type="match status" value="1"/>
</dbReference>
<comment type="similarity">
    <text evidence="2 12">Belongs to the amiloride-sensitive sodium channel (TC 1.A.6) family.</text>
</comment>
<keyword evidence="9 13" id="KW-0472">Membrane</keyword>
<dbReference type="GO" id="GO:0015280">
    <property type="term" value="F:ligand-gated sodium channel activity"/>
    <property type="evidence" value="ECO:0007669"/>
    <property type="project" value="TreeGrafter"/>
</dbReference>
<dbReference type="EMBL" id="JALNTZ010000008">
    <property type="protein sequence ID" value="KAJ3642288.1"/>
    <property type="molecule type" value="Genomic_DNA"/>
</dbReference>
<organism evidence="14 15">
    <name type="scientific">Zophobas morio</name>
    <dbReference type="NCBI Taxonomy" id="2755281"/>
    <lineage>
        <taxon>Eukaryota</taxon>
        <taxon>Metazoa</taxon>
        <taxon>Ecdysozoa</taxon>
        <taxon>Arthropoda</taxon>
        <taxon>Hexapoda</taxon>
        <taxon>Insecta</taxon>
        <taxon>Pterygota</taxon>
        <taxon>Neoptera</taxon>
        <taxon>Endopterygota</taxon>
        <taxon>Coleoptera</taxon>
        <taxon>Polyphaga</taxon>
        <taxon>Cucujiformia</taxon>
        <taxon>Tenebrionidae</taxon>
        <taxon>Zophobas</taxon>
    </lineage>
</organism>
<dbReference type="AlphaFoldDB" id="A0AA38HQZ1"/>
<dbReference type="Gene3D" id="1.10.287.820">
    <property type="entry name" value="Acid-sensing ion channel domain"/>
    <property type="match status" value="1"/>
</dbReference>
<evidence type="ECO:0000256" key="8">
    <source>
        <dbReference type="ARBA" id="ARBA00023065"/>
    </source>
</evidence>
<evidence type="ECO:0000256" key="13">
    <source>
        <dbReference type="SAM" id="Phobius"/>
    </source>
</evidence>
<protein>
    <recommendedName>
        <fullName evidence="16">Sodium channel protein Nach</fullName>
    </recommendedName>
</protein>
<dbReference type="Proteomes" id="UP001168821">
    <property type="component" value="Unassembled WGS sequence"/>
</dbReference>
<keyword evidence="10 12" id="KW-0739">Sodium transport</keyword>
<evidence type="ECO:0000256" key="3">
    <source>
        <dbReference type="ARBA" id="ARBA00022448"/>
    </source>
</evidence>
<evidence type="ECO:0000256" key="10">
    <source>
        <dbReference type="ARBA" id="ARBA00023201"/>
    </source>
</evidence>
<evidence type="ECO:0000256" key="5">
    <source>
        <dbReference type="ARBA" id="ARBA00022692"/>
    </source>
</evidence>
<keyword evidence="6 13" id="KW-1133">Transmembrane helix</keyword>
<keyword evidence="15" id="KW-1185">Reference proteome</keyword>
<feature type="transmembrane region" description="Helical" evidence="13">
    <location>
        <begin position="415"/>
        <end position="448"/>
    </location>
</feature>
<evidence type="ECO:0000313" key="14">
    <source>
        <dbReference type="EMBL" id="KAJ3642288.1"/>
    </source>
</evidence>
<dbReference type="PANTHER" id="PTHR11690:SF253">
    <property type="entry name" value="PICKPOCKET 18-RELATED"/>
    <property type="match status" value="1"/>
</dbReference>
<evidence type="ECO:0000256" key="12">
    <source>
        <dbReference type="RuleBase" id="RU000679"/>
    </source>
</evidence>
<keyword evidence="11 12" id="KW-0407">Ion channel</keyword>
<evidence type="ECO:0008006" key="16">
    <source>
        <dbReference type="Google" id="ProtNLM"/>
    </source>
</evidence>
<keyword evidence="7" id="KW-0915">Sodium</keyword>
<evidence type="ECO:0000256" key="6">
    <source>
        <dbReference type="ARBA" id="ARBA00022989"/>
    </source>
</evidence>
<evidence type="ECO:0000313" key="15">
    <source>
        <dbReference type="Proteomes" id="UP001168821"/>
    </source>
</evidence>
<keyword evidence="4 12" id="KW-0894">Sodium channel</keyword>
<dbReference type="GO" id="GO:0005886">
    <property type="term" value="C:plasma membrane"/>
    <property type="evidence" value="ECO:0007669"/>
    <property type="project" value="TreeGrafter"/>
</dbReference>
<evidence type="ECO:0000256" key="7">
    <source>
        <dbReference type="ARBA" id="ARBA00023053"/>
    </source>
</evidence>
<reference evidence="14" key="1">
    <citation type="journal article" date="2023" name="G3 (Bethesda)">
        <title>Whole genome assemblies of Zophobas morio and Tenebrio molitor.</title>
        <authorList>
            <person name="Kaur S."/>
            <person name="Stinson S.A."/>
            <person name="diCenzo G.C."/>
        </authorList>
    </citation>
    <scope>NUCLEOTIDE SEQUENCE</scope>
    <source>
        <strain evidence="14">QUZm001</strain>
    </source>
</reference>
<evidence type="ECO:0000256" key="2">
    <source>
        <dbReference type="ARBA" id="ARBA00007193"/>
    </source>
</evidence>
<keyword evidence="5 12" id="KW-0812">Transmembrane</keyword>
<sequence length="464" mass="53604">MENPENPVVTGCFHVLFRRSMYITLSIMTILVVLTLYNDFLNNPTLTSLDDSTFPVTNVPFPGISVCSLNKISKRKAEKFAERLVELTGKNRTVMMNYVRFIGQLYDFDFIPSTVDDLLEFQKILNNSGFKLTDVIKELAINCDELLESCMWQRVDVKCSEIFQMKLTHDGYCCVFTNNNSFHTKKPDKAVFTTEAGINHGLQIVVRNQLDDYFYSIISSIGITVQIFDSYDYPDKPSGNMKEILIENGSESFIEINPTTYEAVADVRDYPVEKRGCIFRRESPTIFGSLYSLSNCIVGCRIESALALCQCIPFKLPLSNESTVCTIEDIPCVHRYRDKWFTMAPDEDVQEHLPREQHDALRCSRKCYPKCSGTFYDVQINSFPLFNKTLVKNQLSVAYIYYGSRFSNFYRTDVFYYWFEILSNFGGLFGLLMGFSVISAMETAIYIARRIIKHYRRILWSQKY</sequence>
<evidence type="ECO:0000256" key="1">
    <source>
        <dbReference type="ARBA" id="ARBA00004141"/>
    </source>
</evidence>